<dbReference type="RefSeq" id="WP_304415478.1">
    <property type="nucleotide sequence ID" value="NZ_OY569118.1"/>
</dbReference>
<protein>
    <submittedName>
        <fullName evidence="1">DUF2515 domain-containing protein</fullName>
    </submittedName>
</protein>
<gene>
    <name evidence="1" type="ORF">BSPP4475_09620</name>
</gene>
<evidence type="ECO:0000313" key="2">
    <source>
        <dbReference type="Proteomes" id="UP001189619"/>
    </source>
</evidence>
<proteinExistence type="predicted"/>
<dbReference type="AlphaFoldDB" id="A0AA48RHG6"/>
<dbReference type="Pfam" id="PF10720">
    <property type="entry name" value="DUF2515"/>
    <property type="match status" value="1"/>
</dbReference>
<dbReference type="Proteomes" id="UP001189619">
    <property type="component" value="Chromosome"/>
</dbReference>
<evidence type="ECO:0000313" key="1">
    <source>
        <dbReference type="EMBL" id="CAJ1002576.1"/>
    </source>
</evidence>
<dbReference type="InterPro" id="IPR019658">
    <property type="entry name" value="DUF2515"/>
</dbReference>
<keyword evidence="2" id="KW-1185">Reference proteome</keyword>
<name>A0AA48RHG6_9BACL</name>
<dbReference type="KEGG" id="bayd:BSPP4475_09620"/>
<dbReference type="EMBL" id="OY569118">
    <property type="protein sequence ID" value="CAJ1002576.1"/>
    <property type="molecule type" value="Genomic_DNA"/>
</dbReference>
<organism evidence="1 2">
    <name type="scientific">Brevibacillus aydinogluensis</name>
    <dbReference type="NCBI Taxonomy" id="927786"/>
    <lineage>
        <taxon>Bacteria</taxon>
        <taxon>Bacillati</taxon>
        <taxon>Bacillota</taxon>
        <taxon>Bacilli</taxon>
        <taxon>Bacillales</taxon>
        <taxon>Paenibacillaceae</taxon>
        <taxon>Brevibacillus</taxon>
    </lineage>
</organism>
<accession>A0AA48RHG6</accession>
<sequence length="348" mass="40552">MSSFITHDMSLVAEIRRRTAAANRNNVSRTAAYLAFYREHPEVHWALLAHLVSRNSGWSMTDLCGEWLPRLIDEQDIRAFFWFLERNNWLIFHDAYAQLLLYAEMKRTGTDLTHLLPHLGVSRFMQPVWREFLEKQDSVRLTRALIVNEQQYIEQRVVRKPFIREQVLANLTDQVQSVLSLNQVLFPYKAHPADRRLSIVGIATNRFPAVRQRISTGKTLYRLLYADDQRHEAIVRWAERIPHTGSRADYWPHLFSPKPHDEIAAPVYVPRIDGTALRPGCPKLYSPVLSAVWPDVEHAPADGVDWYRDEKWLEALEDEDDLPTMESEAYLRSLQLAEKGLERITAMK</sequence>
<reference evidence="1" key="1">
    <citation type="submission" date="2023-07" db="EMBL/GenBank/DDBJ databases">
        <authorList>
            <person name="Ivanov I."/>
            <person name="Teneva D."/>
            <person name="Stoikov I."/>
        </authorList>
    </citation>
    <scope>NUCLEOTIDE SEQUENCE</scope>
    <source>
        <strain evidence="1">4475</strain>
    </source>
</reference>